<dbReference type="AlphaFoldDB" id="A0A5Q0M3M9"/>
<dbReference type="InterPro" id="IPR036614">
    <property type="entry name" value="RusA-like_sf"/>
</dbReference>
<accession>A0A5Q0M3M9</accession>
<organism evidence="1 2">
    <name type="scientific">Variovorax paradoxus</name>
    <dbReference type="NCBI Taxonomy" id="34073"/>
    <lineage>
        <taxon>Bacteria</taxon>
        <taxon>Pseudomonadati</taxon>
        <taxon>Pseudomonadota</taxon>
        <taxon>Betaproteobacteria</taxon>
        <taxon>Burkholderiales</taxon>
        <taxon>Comamonadaceae</taxon>
        <taxon>Variovorax</taxon>
    </lineage>
</organism>
<dbReference type="GO" id="GO:0006281">
    <property type="term" value="P:DNA repair"/>
    <property type="evidence" value="ECO:0007669"/>
    <property type="project" value="InterPro"/>
</dbReference>
<dbReference type="Proteomes" id="UP000326780">
    <property type="component" value="Chromosome"/>
</dbReference>
<sequence>MAFFSWPLAAASSTKCSGDIFAFCQRATMFEWSRAFGMAVLTNRMGLIVDFLLPRRPVSHQAKSGPNKDAWRDFVYGRAMQAWRARPLTGFPLKFAMVYLSDDPAPGDINNFVKPVQDVLCALIYGDDSMIRDVSAHMRLLSEPNGIRGLPEKLAQALIDGEACVYVAIHDSNELAEELR</sequence>
<dbReference type="GO" id="GO:0006310">
    <property type="term" value="P:DNA recombination"/>
    <property type="evidence" value="ECO:0007669"/>
    <property type="project" value="InterPro"/>
</dbReference>
<evidence type="ECO:0000313" key="2">
    <source>
        <dbReference type="Proteomes" id="UP000326780"/>
    </source>
</evidence>
<evidence type="ECO:0000313" key="1">
    <source>
        <dbReference type="EMBL" id="QFZ83154.1"/>
    </source>
</evidence>
<proteinExistence type="predicted"/>
<dbReference type="GO" id="GO:0000287">
    <property type="term" value="F:magnesium ion binding"/>
    <property type="evidence" value="ECO:0007669"/>
    <property type="project" value="InterPro"/>
</dbReference>
<dbReference type="Gene3D" id="3.30.1330.70">
    <property type="entry name" value="Holliday junction resolvase RusA"/>
    <property type="match status" value="1"/>
</dbReference>
<dbReference type="SUPFAM" id="SSF103084">
    <property type="entry name" value="Holliday junction resolvase RusA"/>
    <property type="match status" value="1"/>
</dbReference>
<name>A0A5Q0M3M9_VARPD</name>
<reference evidence="1 2" key="1">
    <citation type="submission" date="2019-10" db="EMBL/GenBank/DDBJ databases">
        <title>Complete genome sequence of Variovorax paradoxus 5C-2.</title>
        <authorList>
            <person name="Gogoleva N.E."/>
            <person name="Balkin A.S."/>
        </authorList>
    </citation>
    <scope>NUCLEOTIDE SEQUENCE [LARGE SCALE GENOMIC DNA]</scope>
    <source>
        <strain evidence="1 2">5C-2</strain>
    </source>
</reference>
<dbReference type="RefSeq" id="WP_153281902.1">
    <property type="nucleotide sequence ID" value="NZ_CP045644.1"/>
</dbReference>
<protein>
    <submittedName>
        <fullName evidence="1">RusA family crossover junction endodeoxyribonuclease</fullName>
    </submittedName>
</protein>
<dbReference type="EMBL" id="CP045644">
    <property type="protein sequence ID" value="QFZ83154.1"/>
    <property type="molecule type" value="Genomic_DNA"/>
</dbReference>
<gene>
    <name evidence="1" type="ORF">GFK26_10460</name>
</gene>